<evidence type="ECO:0000313" key="2">
    <source>
        <dbReference type="EMBL" id="GAG49449.1"/>
    </source>
</evidence>
<name>X0Y0X9_9ZZZZ</name>
<dbReference type="InterPro" id="IPR050266">
    <property type="entry name" value="AB_hydrolase_sf"/>
</dbReference>
<feature type="non-terminal residue" evidence="2">
    <location>
        <position position="149"/>
    </location>
</feature>
<feature type="domain" description="AB hydrolase-1" evidence="1">
    <location>
        <begin position="24"/>
        <end position="137"/>
    </location>
</feature>
<dbReference type="InterPro" id="IPR000073">
    <property type="entry name" value="AB_hydrolase_1"/>
</dbReference>
<proteinExistence type="predicted"/>
<dbReference type="SUPFAM" id="SSF53474">
    <property type="entry name" value="alpha/beta-Hydrolases"/>
    <property type="match status" value="1"/>
</dbReference>
<dbReference type="Gene3D" id="3.40.50.1820">
    <property type="entry name" value="alpha/beta hydrolase"/>
    <property type="match status" value="1"/>
</dbReference>
<organism evidence="2">
    <name type="scientific">marine sediment metagenome</name>
    <dbReference type="NCBI Taxonomy" id="412755"/>
    <lineage>
        <taxon>unclassified sequences</taxon>
        <taxon>metagenomes</taxon>
        <taxon>ecological metagenomes</taxon>
    </lineage>
</organism>
<dbReference type="Pfam" id="PF00561">
    <property type="entry name" value="Abhydrolase_1"/>
    <property type="match status" value="1"/>
</dbReference>
<dbReference type="PANTHER" id="PTHR43798:SF33">
    <property type="entry name" value="HYDROLASE, PUTATIVE (AFU_ORTHOLOGUE AFUA_2G14860)-RELATED"/>
    <property type="match status" value="1"/>
</dbReference>
<reference evidence="2" key="1">
    <citation type="journal article" date="2014" name="Front. Microbiol.">
        <title>High frequency of phylogenetically diverse reductive dehalogenase-homologous genes in deep subseafloor sedimentary metagenomes.</title>
        <authorList>
            <person name="Kawai M."/>
            <person name="Futagami T."/>
            <person name="Toyoda A."/>
            <person name="Takaki Y."/>
            <person name="Nishi S."/>
            <person name="Hori S."/>
            <person name="Arai W."/>
            <person name="Tsubouchi T."/>
            <person name="Morono Y."/>
            <person name="Uchiyama I."/>
            <person name="Ito T."/>
            <person name="Fujiyama A."/>
            <person name="Inagaki F."/>
            <person name="Takami H."/>
        </authorList>
    </citation>
    <scope>NUCLEOTIDE SEQUENCE</scope>
    <source>
        <strain evidence="2">Expedition CK06-06</strain>
    </source>
</reference>
<dbReference type="PANTHER" id="PTHR43798">
    <property type="entry name" value="MONOACYLGLYCEROL LIPASE"/>
    <property type="match status" value="1"/>
</dbReference>
<feature type="non-terminal residue" evidence="2">
    <location>
        <position position="1"/>
    </location>
</feature>
<gene>
    <name evidence="2" type="ORF">S01H1_83965</name>
</gene>
<evidence type="ECO:0000259" key="1">
    <source>
        <dbReference type="Pfam" id="PF00561"/>
    </source>
</evidence>
<protein>
    <recommendedName>
        <fullName evidence="1">AB hydrolase-1 domain-containing protein</fullName>
    </recommendedName>
</protein>
<accession>X0Y0X9</accession>
<dbReference type="GO" id="GO:0016020">
    <property type="term" value="C:membrane"/>
    <property type="evidence" value="ECO:0007669"/>
    <property type="project" value="TreeGrafter"/>
</dbReference>
<dbReference type="AlphaFoldDB" id="X0Y0X9"/>
<dbReference type="InterPro" id="IPR029058">
    <property type="entry name" value="AB_hydrolase_fold"/>
</dbReference>
<dbReference type="EMBL" id="BARS01057204">
    <property type="protein sequence ID" value="GAG49449.1"/>
    <property type="molecule type" value="Genomic_DNA"/>
</dbReference>
<comment type="caution">
    <text evidence="2">The sequence shown here is derived from an EMBL/GenBank/DDBJ whole genome shotgun (WGS) entry which is preliminary data.</text>
</comment>
<dbReference type="PRINTS" id="PR00111">
    <property type="entry name" value="ABHYDROLASE"/>
</dbReference>
<sequence>FYLDGRDDRRICYRDSRTPNASLTLLFVHGVASSKGTWQFIAPEFEPDHRVILIDLLGHGDSSKPARHEYSMGAQGDLVRKFILEKDLQNVVVVGCSYGGGATLEAVLPLFRSGHTGRIRGLVLIGAAALDFPPPHKYALVKCPFLRAL</sequence>